<dbReference type="PANTHER" id="PTHR44846">
    <property type="entry name" value="MANNOSYL-D-GLYCERATE TRANSPORT/METABOLISM SYSTEM REPRESSOR MNGR-RELATED"/>
    <property type="match status" value="1"/>
</dbReference>
<protein>
    <submittedName>
        <fullName evidence="6">Winged helix-turn-helix transcriptional regulator</fullName>
    </submittedName>
</protein>
<evidence type="ECO:0000313" key="7">
    <source>
        <dbReference type="Proteomes" id="UP000327294"/>
    </source>
</evidence>
<dbReference type="EMBL" id="CP045096">
    <property type="protein sequence ID" value="QFQ98258.1"/>
    <property type="molecule type" value="Genomic_DNA"/>
</dbReference>
<evidence type="ECO:0000256" key="4">
    <source>
        <dbReference type="SAM" id="MobiDB-lite"/>
    </source>
</evidence>
<feature type="domain" description="HTH gntR-type" evidence="5">
    <location>
        <begin position="7"/>
        <end position="75"/>
    </location>
</feature>
<dbReference type="KEGG" id="sphv:F9278_20970"/>
<reference evidence="6 7" key="1">
    <citation type="submission" date="2019-10" db="EMBL/GenBank/DDBJ databases">
        <title>Streptomyces sp. strain GY16 isolated from leaves of Broussonetia papyrifera.</title>
        <authorList>
            <person name="Mo P."/>
        </authorList>
    </citation>
    <scope>NUCLEOTIDE SEQUENCE [LARGE SCALE GENOMIC DNA]</scope>
    <source>
        <strain evidence="6 7">GY16</strain>
    </source>
</reference>
<proteinExistence type="predicted"/>
<dbReference type="InterPro" id="IPR036390">
    <property type="entry name" value="WH_DNA-bd_sf"/>
</dbReference>
<dbReference type="InterPro" id="IPR050679">
    <property type="entry name" value="Bact_HTH_transcr_reg"/>
</dbReference>
<dbReference type="InterPro" id="IPR000524">
    <property type="entry name" value="Tscrpt_reg_HTH_GntR"/>
</dbReference>
<keyword evidence="1" id="KW-0805">Transcription regulation</keyword>
<evidence type="ECO:0000259" key="5">
    <source>
        <dbReference type="PROSITE" id="PS50949"/>
    </source>
</evidence>
<name>A0A5P8K664_9ACTN</name>
<evidence type="ECO:0000256" key="2">
    <source>
        <dbReference type="ARBA" id="ARBA00023125"/>
    </source>
</evidence>
<dbReference type="PROSITE" id="PS50949">
    <property type="entry name" value="HTH_GNTR"/>
    <property type="match status" value="1"/>
</dbReference>
<evidence type="ECO:0000313" key="6">
    <source>
        <dbReference type="EMBL" id="QFQ98258.1"/>
    </source>
</evidence>
<dbReference type="InterPro" id="IPR036388">
    <property type="entry name" value="WH-like_DNA-bd_sf"/>
</dbReference>
<keyword evidence="2" id="KW-0238">DNA-binding</keyword>
<dbReference type="GO" id="GO:0003700">
    <property type="term" value="F:DNA-binding transcription factor activity"/>
    <property type="evidence" value="ECO:0007669"/>
    <property type="project" value="InterPro"/>
</dbReference>
<keyword evidence="7" id="KW-1185">Reference proteome</keyword>
<dbReference type="SUPFAM" id="SSF46785">
    <property type="entry name" value="Winged helix' DNA-binding domain"/>
    <property type="match status" value="1"/>
</dbReference>
<dbReference type="RefSeq" id="WP_152169727.1">
    <property type="nucleotide sequence ID" value="NZ_CP045096.1"/>
</dbReference>
<dbReference type="Gene3D" id="1.10.10.10">
    <property type="entry name" value="Winged helix-like DNA-binding domain superfamily/Winged helix DNA-binding domain"/>
    <property type="match status" value="1"/>
</dbReference>
<keyword evidence="3" id="KW-0804">Transcription</keyword>
<evidence type="ECO:0000256" key="1">
    <source>
        <dbReference type="ARBA" id="ARBA00023015"/>
    </source>
</evidence>
<dbReference type="Pfam" id="PF00392">
    <property type="entry name" value="GntR"/>
    <property type="match status" value="1"/>
</dbReference>
<dbReference type="SMART" id="SM00345">
    <property type="entry name" value="HTH_GNTR"/>
    <property type="match status" value="1"/>
</dbReference>
<gene>
    <name evidence="6" type="ORF">F9278_20970</name>
</gene>
<dbReference type="CDD" id="cd07377">
    <property type="entry name" value="WHTH_GntR"/>
    <property type="match status" value="1"/>
</dbReference>
<dbReference type="PANTHER" id="PTHR44846:SF17">
    <property type="entry name" value="GNTR-FAMILY TRANSCRIPTIONAL REGULATOR"/>
    <property type="match status" value="1"/>
</dbReference>
<dbReference type="AlphaFoldDB" id="A0A5P8K664"/>
<dbReference type="GO" id="GO:0045892">
    <property type="term" value="P:negative regulation of DNA-templated transcription"/>
    <property type="evidence" value="ECO:0007669"/>
    <property type="project" value="TreeGrafter"/>
</dbReference>
<organism evidence="6 7">
    <name type="scientific">Streptomyces phaeolivaceus</name>
    <dbReference type="NCBI Taxonomy" id="2653200"/>
    <lineage>
        <taxon>Bacteria</taxon>
        <taxon>Bacillati</taxon>
        <taxon>Actinomycetota</taxon>
        <taxon>Actinomycetes</taxon>
        <taxon>Kitasatosporales</taxon>
        <taxon>Streptomycetaceae</taxon>
        <taxon>Streptomyces</taxon>
    </lineage>
</organism>
<sequence>MQFVPDIPRWRQVAEVIRERIADGTYPPRTRVPSVQQIIAEFGIATATAQKVLINLRKEGLTYTEPGLGSFVARNPPAADSVAETD</sequence>
<dbReference type="GO" id="GO:0003677">
    <property type="term" value="F:DNA binding"/>
    <property type="evidence" value="ECO:0007669"/>
    <property type="project" value="UniProtKB-KW"/>
</dbReference>
<accession>A0A5P8K664</accession>
<feature type="region of interest" description="Disordered" evidence="4">
    <location>
        <begin position="67"/>
        <end position="86"/>
    </location>
</feature>
<evidence type="ECO:0000256" key="3">
    <source>
        <dbReference type="ARBA" id="ARBA00023163"/>
    </source>
</evidence>
<dbReference type="Proteomes" id="UP000327294">
    <property type="component" value="Chromosome"/>
</dbReference>